<evidence type="ECO:0000256" key="1">
    <source>
        <dbReference type="SAM" id="MobiDB-lite"/>
    </source>
</evidence>
<dbReference type="OrthoDB" id="3237202at2759"/>
<reference evidence="3 4" key="1">
    <citation type="submission" date="2019-02" db="EMBL/GenBank/DDBJ databases">
        <title>Genome sequencing of the rare red list fungi Hericium alpestre (H. flagellum).</title>
        <authorList>
            <person name="Buettner E."/>
            <person name="Kellner H."/>
        </authorList>
    </citation>
    <scope>NUCLEOTIDE SEQUENCE [LARGE SCALE GENOMIC DNA]</scope>
    <source>
        <strain evidence="3 4">DSM 108284</strain>
    </source>
</reference>
<dbReference type="Proteomes" id="UP000298061">
    <property type="component" value="Unassembled WGS sequence"/>
</dbReference>
<dbReference type="Pfam" id="PF25534">
    <property type="entry name" value="DUF7918"/>
    <property type="match status" value="1"/>
</dbReference>
<keyword evidence="4" id="KW-1185">Reference proteome</keyword>
<dbReference type="PANTHER" id="PTHR36223:SF5">
    <property type="entry name" value="BETA-LACTAMASE-TYPE TRANSPEPTIDASE FOLD DOMAIN CONTAINING PROTEIN"/>
    <property type="match status" value="1"/>
</dbReference>
<dbReference type="STRING" id="135208.A0A4Y9ZYR9"/>
<gene>
    <name evidence="3" type="ORF">EWM64_g5367</name>
</gene>
<comment type="caution">
    <text evidence="3">The sequence shown here is derived from an EMBL/GenBank/DDBJ whole genome shotgun (WGS) entry which is preliminary data.</text>
</comment>
<sequence length="262" mass="28647">MDKIVRVYCDGRYMYGYGHHAGENHVIDGVRTSSTEMKSFTFSHVLVADSDNSALQSNVDISHLGLIEVRIFPAKIKDMKAAPIISSVNEIGVISELTKKGGLHQVSLGKSKIVPALTTVTWTINGPEKRPYASFLFRHRSAGILQAMGIMPRPPPFGLTRPSSALANKRTKSPNAADRSRGKRCRTVPAGGTEAEEDLKLRIEDEEDDPRIKLLQDHLKKIQDDLNSLLAAKSRSTRVKAEQAPSPIRVGAAAGKVIDLTD</sequence>
<dbReference type="InterPro" id="IPR057678">
    <property type="entry name" value="DUF7918"/>
</dbReference>
<protein>
    <recommendedName>
        <fullName evidence="2">DUF7918 domain-containing protein</fullName>
    </recommendedName>
</protein>
<dbReference type="EMBL" id="SFCI01000641">
    <property type="protein sequence ID" value="TFY78649.1"/>
    <property type="molecule type" value="Genomic_DNA"/>
</dbReference>
<proteinExistence type="predicted"/>
<accession>A0A4Y9ZYR9</accession>
<feature type="region of interest" description="Disordered" evidence="1">
    <location>
        <begin position="157"/>
        <end position="193"/>
    </location>
</feature>
<dbReference type="PANTHER" id="PTHR36223">
    <property type="entry name" value="BETA-LACTAMASE-TYPE TRANSPEPTIDASE FOLD DOMAIN CONTAINING PROTEIN"/>
    <property type="match status" value="1"/>
</dbReference>
<feature type="domain" description="DUF7918" evidence="2">
    <location>
        <begin position="5"/>
        <end position="153"/>
    </location>
</feature>
<name>A0A4Y9ZYR9_9AGAM</name>
<organism evidence="3 4">
    <name type="scientific">Hericium alpestre</name>
    <dbReference type="NCBI Taxonomy" id="135208"/>
    <lineage>
        <taxon>Eukaryota</taxon>
        <taxon>Fungi</taxon>
        <taxon>Dikarya</taxon>
        <taxon>Basidiomycota</taxon>
        <taxon>Agaricomycotina</taxon>
        <taxon>Agaricomycetes</taxon>
        <taxon>Russulales</taxon>
        <taxon>Hericiaceae</taxon>
        <taxon>Hericium</taxon>
    </lineage>
</organism>
<evidence type="ECO:0000313" key="3">
    <source>
        <dbReference type="EMBL" id="TFY78649.1"/>
    </source>
</evidence>
<evidence type="ECO:0000313" key="4">
    <source>
        <dbReference type="Proteomes" id="UP000298061"/>
    </source>
</evidence>
<evidence type="ECO:0000259" key="2">
    <source>
        <dbReference type="Pfam" id="PF25534"/>
    </source>
</evidence>
<dbReference type="AlphaFoldDB" id="A0A4Y9ZYR9"/>